<keyword evidence="9" id="KW-1185">Reference proteome</keyword>
<accession>A0A4Q7KHR9</accession>
<feature type="transmembrane region" description="Helical" evidence="7">
    <location>
        <begin position="140"/>
        <end position="159"/>
    </location>
</feature>
<dbReference type="Proteomes" id="UP000294257">
    <property type="component" value="Unassembled WGS sequence"/>
</dbReference>
<proteinExistence type="predicted"/>
<evidence type="ECO:0000313" key="9">
    <source>
        <dbReference type="Proteomes" id="UP000294257"/>
    </source>
</evidence>
<dbReference type="EMBL" id="SGWQ01000008">
    <property type="protein sequence ID" value="RZS34699.1"/>
    <property type="molecule type" value="Genomic_DNA"/>
</dbReference>
<keyword evidence="3" id="KW-1003">Cell membrane</keyword>
<feature type="transmembrane region" description="Helical" evidence="7">
    <location>
        <begin position="422"/>
        <end position="439"/>
    </location>
</feature>
<evidence type="ECO:0000256" key="3">
    <source>
        <dbReference type="ARBA" id="ARBA00022475"/>
    </source>
</evidence>
<evidence type="ECO:0000256" key="1">
    <source>
        <dbReference type="ARBA" id="ARBA00004651"/>
    </source>
</evidence>
<feature type="transmembrane region" description="Helical" evidence="7">
    <location>
        <begin position="100"/>
        <end position="120"/>
    </location>
</feature>
<evidence type="ECO:0000256" key="7">
    <source>
        <dbReference type="SAM" id="Phobius"/>
    </source>
</evidence>
<organism evidence="8 9">
    <name type="scientific">Herbihabitans rhizosphaerae</name>
    <dbReference type="NCBI Taxonomy" id="1872711"/>
    <lineage>
        <taxon>Bacteria</taxon>
        <taxon>Bacillati</taxon>
        <taxon>Actinomycetota</taxon>
        <taxon>Actinomycetes</taxon>
        <taxon>Pseudonocardiales</taxon>
        <taxon>Pseudonocardiaceae</taxon>
        <taxon>Herbihabitans</taxon>
    </lineage>
</organism>
<dbReference type="InterPro" id="IPR002293">
    <property type="entry name" value="AA/rel_permease1"/>
</dbReference>
<dbReference type="GO" id="GO:0005886">
    <property type="term" value="C:plasma membrane"/>
    <property type="evidence" value="ECO:0007669"/>
    <property type="project" value="UniProtKB-SubCell"/>
</dbReference>
<keyword evidence="5 7" id="KW-1133">Transmembrane helix</keyword>
<feature type="transmembrane region" description="Helical" evidence="7">
    <location>
        <begin position="23"/>
        <end position="46"/>
    </location>
</feature>
<feature type="transmembrane region" description="Helical" evidence="7">
    <location>
        <begin position="251"/>
        <end position="273"/>
    </location>
</feature>
<sequence>MTAADGAQAQTRSPEPAPAKIKIVAPASAITWVTLALMTTSSVASLRSAPTMAVYGLTCVFFYVIPAVCFLLPTALVSAELASGWAGGVYRWVSEGLSKPLGFLAVWCQFAMTIFYYPSLLAYVASTFAYVIDPRLAGNGLYTALVIIILYWAGVYISARGTKAVAGLSSAGLVIGTLIPGALLVVLGLIFLGQGNASAAPMTADHLLPQWTGLASLVLIVNNFLAYSGMEMNAVHVSSLRKPATEFPRAMFVSCGLVLVIFIVPALVISWVVPAGNLSLTAGVMQAFDGFFSHFGIGFMTPILGILLIAAALGGMLTWLAGPSKGLLMISRENGYLPPFLQRLNKAGVQQNILVTQGVVTTLIALMYALIPDVSSAYWILSAITTQVYLIVYLLMFVAALRLRRRYPDHPRGFTAPALKTLCTVGFAASAAAMFIGFVPPSQFGDGNLLAYLAIVGGGMGVIGLLVPFLLLKFRRPEWQAEPTTAGGAEQ</sequence>
<dbReference type="RefSeq" id="WP_130346162.1">
    <property type="nucleotide sequence ID" value="NZ_SGWQ01000008.1"/>
</dbReference>
<gene>
    <name evidence="8" type="ORF">EV193_10847</name>
</gene>
<comment type="subcellular location">
    <subcellularLocation>
        <location evidence="1">Cell membrane</location>
        <topology evidence="1">Multi-pass membrane protein</topology>
    </subcellularLocation>
</comment>
<dbReference type="InterPro" id="IPR050367">
    <property type="entry name" value="APC_superfamily"/>
</dbReference>
<dbReference type="OrthoDB" id="3170677at2"/>
<reference evidence="8 9" key="1">
    <citation type="submission" date="2019-02" db="EMBL/GenBank/DDBJ databases">
        <title>Genomic Encyclopedia of Type Strains, Phase IV (KMG-IV): sequencing the most valuable type-strain genomes for metagenomic binning, comparative biology and taxonomic classification.</title>
        <authorList>
            <person name="Goeker M."/>
        </authorList>
    </citation>
    <scope>NUCLEOTIDE SEQUENCE [LARGE SCALE GENOMIC DNA]</scope>
    <source>
        <strain evidence="8 9">DSM 101727</strain>
    </source>
</reference>
<dbReference type="AlphaFoldDB" id="A0A4Q7KHR9"/>
<dbReference type="GO" id="GO:0022857">
    <property type="term" value="F:transmembrane transporter activity"/>
    <property type="evidence" value="ECO:0007669"/>
    <property type="project" value="InterPro"/>
</dbReference>
<dbReference type="Pfam" id="PF13520">
    <property type="entry name" value="AA_permease_2"/>
    <property type="match status" value="1"/>
</dbReference>
<evidence type="ECO:0000256" key="4">
    <source>
        <dbReference type="ARBA" id="ARBA00022692"/>
    </source>
</evidence>
<dbReference type="PANTHER" id="PTHR42770:SF15">
    <property type="entry name" value="GLUTAMATE_GAMMA-AMINOBUTYRATE ANTIPORTER-RELATED"/>
    <property type="match status" value="1"/>
</dbReference>
<feature type="transmembrane region" description="Helical" evidence="7">
    <location>
        <begin position="353"/>
        <end position="371"/>
    </location>
</feature>
<dbReference type="PANTHER" id="PTHR42770">
    <property type="entry name" value="AMINO ACID TRANSPORTER-RELATED"/>
    <property type="match status" value="1"/>
</dbReference>
<comment type="caution">
    <text evidence="8">The sequence shown here is derived from an EMBL/GenBank/DDBJ whole genome shotgun (WGS) entry which is preliminary data.</text>
</comment>
<evidence type="ECO:0000256" key="5">
    <source>
        <dbReference type="ARBA" id="ARBA00022989"/>
    </source>
</evidence>
<feature type="transmembrane region" description="Helical" evidence="7">
    <location>
        <begin position="171"/>
        <end position="191"/>
    </location>
</feature>
<feature type="transmembrane region" description="Helical" evidence="7">
    <location>
        <begin position="377"/>
        <end position="401"/>
    </location>
</feature>
<evidence type="ECO:0000256" key="6">
    <source>
        <dbReference type="ARBA" id="ARBA00023136"/>
    </source>
</evidence>
<keyword evidence="4 7" id="KW-0812">Transmembrane</keyword>
<feature type="transmembrane region" description="Helical" evidence="7">
    <location>
        <begin position="52"/>
        <end position="79"/>
    </location>
</feature>
<evidence type="ECO:0000256" key="2">
    <source>
        <dbReference type="ARBA" id="ARBA00022448"/>
    </source>
</evidence>
<feature type="transmembrane region" description="Helical" evidence="7">
    <location>
        <begin position="451"/>
        <end position="472"/>
    </location>
</feature>
<evidence type="ECO:0000313" key="8">
    <source>
        <dbReference type="EMBL" id="RZS34699.1"/>
    </source>
</evidence>
<name>A0A4Q7KHR9_9PSEU</name>
<protein>
    <submittedName>
        <fullName evidence="8">Amino acid transporter</fullName>
    </submittedName>
</protein>
<feature type="transmembrane region" description="Helical" evidence="7">
    <location>
        <begin position="211"/>
        <end position="230"/>
    </location>
</feature>
<keyword evidence="6 7" id="KW-0472">Membrane</keyword>
<dbReference type="PIRSF" id="PIRSF006060">
    <property type="entry name" value="AA_transporter"/>
    <property type="match status" value="1"/>
</dbReference>
<feature type="transmembrane region" description="Helical" evidence="7">
    <location>
        <begin position="293"/>
        <end position="322"/>
    </location>
</feature>
<keyword evidence="2" id="KW-0813">Transport</keyword>
<dbReference type="Gene3D" id="1.20.1740.10">
    <property type="entry name" value="Amino acid/polyamine transporter I"/>
    <property type="match status" value="1"/>
</dbReference>